<dbReference type="FunFam" id="3.40.50.880:FF:000024">
    <property type="entry name" value="Folate gamma-glutamyl hydrolase"/>
    <property type="match status" value="1"/>
</dbReference>
<evidence type="ECO:0000256" key="8">
    <source>
        <dbReference type="SAM" id="SignalP"/>
    </source>
</evidence>
<evidence type="ECO:0000256" key="1">
    <source>
        <dbReference type="ARBA" id="ARBA00004239"/>
    </source>
</evidence>
<comment type="catalytic activity">
    <reaction evidence="7">
        <text>(6S)-5,6,7,8-tetrahydrofolyl-(gamma-L-Glu)(n) + (n-1) H2O = (6S)-5,6,7,8-tetrahydrofolate + (n-1) L-glutamate</text>
        <dbReference type="Rhea" id="RHEA:56784"/>
        <dbReference type="Rhea" id="RHEA-COMP:14738"/>
        <dbReference type="ChEBI" id="CHEBI:15377"/>
        <dbReference type="ChEBI" id="CHEBI:29985"/>
        <dbReference type="ChEBI" id="CHEBI:57453"/>
        <dbReference type="ChEBI" id="CHEBI:141005"/>
        <dbReference type="EC" id="3.4.19.9"/>
    </reaction>
</comment>
<protein>
    <recommendedName>
        <fullName evidence="7">folate gamma-glutamyl hydrolase</fullName>
        <ecNumber evidence="7">3.4.19.9</ecNumber>
    </recommendedName>
</protein>
<feature type="chain" id="PRO_5026781902" description="folate gamma-glutamyl hydrolase" evidence="8">
    <location>
        <begin position="20"/>
        <end position="372"/>
    </location>
</feature>
<dbReference type="GO" id="GO:0046900">
    <property type="term" value="P:tetrahydrofolylpolyglutamate metabolic process"/>
    <property type="evidence" value="ECO:0007669"/>
    <property type="project" value="TreeGrafter"/>
</dbReference>
<reference evidence="10" key="1">
    <citation type="submission" date="2025-08" db="UniProtKB">
        <authorList>
            <consortium name="RefSeq"/>
        </authorList>
    </citation>
    <scope>IDENTIFICATION</scope>
    <source>
        <strain evidence="10">11010-0011.00</strain>
        <tissue evidence="10">Whole body</tissue>
    </source>
</reference>
<feature type="active site" description="Proton donor" evidence="6">
    <location>
        <position position="247"/>
    </location>
</feature>
<dbReference type="AlphaFoldDB" id="A0A6J2UAH6"/>
<dbReference type="SUPFAM" id="SSF52317">
    <property type="entry name" value="Class I glutamine amidotransferase-like"/>
    <property type="match status" value="1"/>
</dbReference>
<comment type="similarity">
    <text evidence="2">Belongs to the peptidase C26 family.</text>
</comment>
<dbReference type="PROSITE" id="PS51275">
    <property type="entry name" value="PEPTIDASE_C26_GGH"/>
    <property type="match status" value="1"/>
</dbReference>
<dbReference type="Proteomes" id="UP000504634">
    <property type="component" value="Unplaced"/>
</dbReference>
<evidence type="ECO:0000256" key="2">
    <source>
        <dbReference type="ARBA" id="ARBA00011083"/>
    </source>
</evidence>
<sequence>MLDSHWPLLLLLPIAVVLSANTISPDASISPIIGVLSQEIAPNGLLARNFKNKTSYIAASYVKFLEGAGARVVPIGIGRNRSYYEDLMQKINGVLLPGGATWFNQSNGYSDAGEHLINIAIDLNNKGVFMPIWGTCLGMELLVYKLANGTEARTDCSSIAQPLPLEFKADFNQSRLFNSTSDLIMDLLKKENVTINSHRYCYTEKTFEALQLYKTWRVMTLNHDWDGIEFISTIEHVRYPFYAVQFHPEKPLYEFNAKGNIPHTQAAVSCSQFFAEFFVNEARRNPNIFKNQTELSSALIYNYSPEYTSPLGSAFVQQYLFEDIPIEEGGDEDEDNTHYFPYNGNGNGADAVALSTITYSALAFCLWVSLHN</sequence>
<keyword evidence="9" id="KW-1185">Reference proteome</keyword>
<dbReference type="GO" id="GO:0005773">
    <property type="term" value="C:vacuole"/>
    <property type="evidence" value="ECO:0007669"/>
    <property type="project" value="TreeGrafter"/>
</dbReference>
<evidence type="ECO:0000256" key="7">
    <source>
        <dbReference type="PROSITE-ProRule" id="PRU00607"/>
    </source>
</evidence>
<dbReference type="GO" id="GO:0034722">
    <property type="term" value="F:gamma-glutamyl-peptidase activity"/>
    <property type="evidence" value="ECO:0007669"/>
    <property type="project" value="UniProtKB-UniRule"/>
</dbReference>
<feature type="active site" evidence="7">
    <location>
        <position position="247"/>
    </location>
</feature>
<dbReference type="Pfam" id="PF07722">
    <property type="entry name" value="Peptidase_C26"/>
    <property type="match status" value="1"/>
</dbReference>
<evidence type="ECO:0000256" key="5">
    <source>
        <dbReference type="ARBA" id="ARBA00022801"/>
    </source>
</evidence>
<dbReference type="InterPro" id="IPR011697">
    <property type="entry name" value="Peptidase_C26"/>
</dbReference>
<evidence type="ECO:0000313" key="10">
    <source>
        <dbReference type="RefSeq" id="XP_030385344.1"/>
    </source>
</evidence>
<dbReference type="InterPro" id="IPR029062">
    <property type="entry name" value="Class_I_gatase-like"/>
</dbReference>
<dbReference type="Gene3D" id="3.40.50.880">
    <property type="match status" value="1"/>
</dbReference>
<dbReference type="GeneID" id="115632367"/>
<evidence type="ECO:0000256" key="3">
    <source>
        <dbReference type="ARBA" id="ARBA00022525"/>
    </source>
</evidence>
<feature type="active site" description="Nucleophile" evidence="6 7">
    <location>
        <position position="136"/>
    </location>
</feature>
<evidence type="ECO:0000313" key="9">
    <source>
        <dbReference type="Proteomes" id="UP000504634"/>
    </source>
</evidence>
<accession>A0A6J2UAH6</accession>
<feature type="signal peptide" evidence="8">
    <location>
        <begin position="1"/>
        <end position="19"/>
    </location>
</feature>
<keyword evidence="4 8" id="KW-0732">Signal</keyword>
<organism evidence="9 10">
    <name type="scientific">Drosophila lebanonensis</name>
    <name type="common">Fruit fly</name>
    <name type="synonym">Scaptodrosophila lebanonensis</name>
    <dbReference type="NCBI Taxonomy" id="7225"/>
    <lineage>
        <taxon>Eukaryota</taxon>
        <taxon>Metazoa</taxon>
        <taxon>Ecdysozoa</taxon>
        <taxon>Arthropoda</taxon>
        <taxon>Hexapoda</taxon>
        <taxon>Insecta</taxon>
        <taxon>Pterygota</taxon>
        <taxon>Neoptera</taxon>
        <taxon>Endopterygota</taxon>
        <taxon>Diptera</taxon>
        <taxon>Brachycera</taxon>
        <taxon>Muscomorpha</taxon>
        <taxon>Ephydroidea</taxon>
        <taxon>Drosophilidae</taxon>
        <taxon>Scaptodrosophila</taxon>
    </lineage>
</organism>
<dbReference type="PANTHER" id="PTHR11315">
    <property type="entry name" value="PROTEASE FAMILY C26 GAMMA-GLUTAMYL HYDROLASE"/>
    <property type="match status" value="1"/>
</dbReference>
<keyword evidence="3" id="KW-0964">Secreted</keyword>
<dbReference type="PANTHER" id="PTHR11315:SF0">
    <property type="entry name" value="FOLATE GAMMA-GLUTAMYL HYDROLASE"/>
    <property type="match status" value="1"/>
</dbReference>
<keyword evidence="5 7" id="KW-0378">Hydrolase</keyword>
<gene>
    <name evidence="10" type="primary">LOC115632367</name>
</gene>
<evidence type="ECO:0000256" key="4">
    <source>
        <dbReference type="ARBA" id="ARBA00022729"/>
    </source>
</evidence>
<comment type="subcellular location">
    <subcellularLocation>
        <location evidence="1">Secreted</location>
        <location evidence="1">Extracellular space</location>
    </subcellularLocation>
</comment>
<dbReference type="PROSITE" id="PS51273">
    <property type="entry name" value="GATASE_TYPE_1"/>
    <property type="match status" value="1"/>
</dbReference>
<evidence type="ECO:0000256" key="6">
    <source>
        <dbReference type="PIRSR" id="PIRSR615527-1"/>
    </source>
</evidence>
<dbReference type="OrthoDB" id="64220at2759"/>
<dbReference type="GO" id="GO:0005576">
    <property type="term" value="C:extracellular region"/>
    <property type="evidence" value="ECO:0007669"/>
    <property type="project" value="UniProtKB-SubCell"/>
</dbReference>
<dbReference type="EC" id="3.4.19.9" evidence="7"/>
<dbReference type="RefSeq" id="XP_030385344.1">
    <property type="nucleotide sequence ID" value="XM_030529484.1"/>
</dbReference>
<name>A0A6J2UAH6_DROLE</name>
<proteinExistence type="inferred from homology"/>
<dbReference type="InterPro" id="IPR015527">
    <property type="entry name" value="Pept_C26_g-glut_hydrolase"/>
</dbReference>